<dbReference type="Gene3D" id="2.60.120.10">
    <property type="entry name" value="Jelly Rolls"/>
    <property type="match status" value="1"/>
</dbReference>
<dbReference type="Proteomes" id="UP000076761">
    <property type="component" value="Unassembled WGS sequence"/>
</dbReference>
<sequence length="75" mass="8802">MHYWNIPVSAGDEYDVKDVDVIAREREYKNQGVITVSREGLGETYEGKIKMLFGEHMREDKEIRYILGGTRFFDV</sequence>
<dbReference type="InterPro" id="IPR014710">
    <property type="entry name" value="RmlC-like_jellyroll"/>
</dbReference>
<organism evidence="2 3">
    <name type="scientific">Neolentinus lepideus HHB14362 ss-1</name>
    <dbReference type="NCBI Taxonomy" id="1314782"/>
    <lineage>
        <taxon>Eukaryota</taxon>
        <taxon>Fungi</taxon>
        <taxon>Dikarya</taxon>
        <taxon>Basidiomycota</taxon>
        <taxon>Agaricomycotina</taxon>
        <taxon>Agaricomycetes</taxon>
        <taxon>Gloeophyllales</taxon>
        <taxon>Gloeophyllaceae</taxon>
        <taxon>Neolentinus</taxon>
    </lineage>
</organism>
<dbReference type="InterPro" id="IPR004313">
    <property type="entry name" value="ARD"/>
</dbReference>
<evidence type="ECO:0000313" key="2">
    <source>
        <dbReference type="EMBL" id="KZT20442.1"/>
    </source>
</evidence>
<dbReference type="PANTHER" id="PTHR23418:SF0">
    <property type="entry name" value="ACIREDUCTONE DIOXYGENASE"/>
    <property type="match status" value="1"/>
</dbReference>
<dbReference type="Pfam" id="PF03079">
    <property type="entry name" value="ARD"/>
    <property type="match status" value="1"/>
</dbReference>
<proteinExistence type="predicted"/>
<accession>A0A165P2Q0</accession>
<dbReference type="GO" id="GO:0010309">
    <property type="term" value="F:acireductone dioxygenase [iron(II)-requiring] activity"/>
    <property type="evidence" value="ECO:0007669"/>
    <property type="project" value="InterPro"/>
</dbReference>
<reference evidence="2 3" key="1">
    <citation type="journal article" date="2016" name="Mol. Biol. Evol.">
        <title>Comparative Genomics of Early-Diverging Mushroom-Forming Fungi Provides Insights into the Origins of Lignocellulose Decay Capabilities.</title>
        <authorList>
            <person name="Nagy L.G."/>
            <person name="Riley R."/>
            <person name="Tritt A."/>
            <person name="Adam C."/>
            <person name="Daum C."/>
            <person name="Floudas D."/>
            <person name="Sun H."/>
            <person name="Yadav J.S."/>
            <person name="Pangilinan J."/>
            <person name="Larsson K.H."/>
            <person name="Matsuura K."/>
            <person name="Barry K."/>
            <person name="Labutti K."/>
            <person name="Kuo R."/>
            <person name="Ohm R.A."/>
            <person name="Bhattacharya S.S."/>
            <person name="Shirouzu T."/>
            <person name="Yoshinaga Y."/>
            <person name="Martin F.M."/>
            <person name="Grigoriev I.V."/>
            <person name="Hibbett D.S."/>
        </authorList>
    </citation>
    <scope>NUCLEOTIDE SEQUENCE [LARGE SCALE GENOMIC DNA]</scope>
    <source>
        <strain evidence="2 3">HHB14362 ss-1</strain>
    </source>
</reference>
<evidence type="ECO:0000256" key="1">
    <source>
        <dbReference type="ARBA" id="ARBA00001954"/>
    </source>
</evidence>
<keyword evidence="3" id="KW-1185">Reference proteome</keyword>
<name>A0A165P2Q0_9AGAM</name>
<gene>
    <name evidence="2" type="ORF">NEOLEDRAFT_1182521</name>
</gene>
<dbReference type="GO" id="GO:0006555">
    <property type="term" value="P:methionine metabolic process"/>
    <property type="evidence" value="ECO:0007669"/>
    <property type="project" value="TreeGrafter"/>
</dbReference>
<protein>
    <submittedName>
        <fullName evidence="2">Uncharacterized protein</fullName>
    </submittedName>
</protein>
<dbReference type="OrthoDB" id="1867259at2759"/>
<dbReference type="EMBL" id="KV425620">
    <property type="protein sequence ID" value="KZT20442.1"/>
    <property type="molecule type" value="Genomic_DNA"/>
</dbReference>
<dbReference type="InParanoid" id="A0A165P2Q0"/>
<dbReference type="PANTHER" id="PTHR23418">
    <property type="entry name" value="ACIREDUCTONE DIOXYGENASE"/>
    <property type="match status" value="1"/>
</dbReference>
<comment type="cofactor">
    <cofactor evidence="1">
        <name>Fe(2+)</name>
        <dbReference type="ChEBI" id="CHEBI:29033"/>
    </cofactor>
</comment>
<dbReference type="STRING" id="1314782.A0A165P2Q0"/>
<dbReference type="AlphaFoldDB" id="A0A165P2Q0"/>
<evidence type="ECO:0000313" key="3">
    <source>
        <dbReference type="Proteomes" id="UP000076761"/>
    </source>
</evidence>